<evidence type="ECO:0000313" key="6">
    <source>
        <dbReference type="EMBL" id="RCK71483.1"/>
    </source>
</evidence>
<evidence type="ECO:0000256" key="2">
    <source>
        <dbReference type="ARBA" id="ARBA00022801"/>
    </source>
</evidence>
<dbReference type="SUPFAM" id="SSF51445">
    <property type="entry name" value="(Trans)glycosidases"/>
    <property type="match status" value="1"/>
</dbReference>
<evidence type="ECO:0000256" key="1">
    <source>
        <dbReference type="ARBA" id="ARBA00008061"/>
    </source>
</evidence>
<dbReference type="SUPFAM" id="SSF81296">
    <property type="entry name" value="E set domains"/>
    <property type="match status" value="1"/>
</dbReference>
<dbReference type="NCBIfam" id="TIGR02100">
    <property type="entry name" value="glgX_debranch"/>
    <property type="match status" value="1"/>
</dbReference>
<dbReference type="Gene3D" id="2.60.40.10">
    <property type="entry name" value="Immunoglobulins"/>
    <property type="match status" value="1"/>
</dbReference>
<dbReference type="InterPro" id="IPR004193">
    <property type="entry name" value="Glyco_hydro_13_N"/>
</dbReference>
<proteinExistence type="inferred from homology"/>
<feature type="compositionally biased region" description="Basic and acidic residues" evidence="4">
    <location>
        <begin position="483"/>
        <end position="493"/>
    </location>
</feature>
<organism evidence="6 7">
    <name type="scientific">Desertihabitans brevis</name>
    <dbReference type="NCBI Taxonomy" id="2268447"/>
    <lineage>
        <taxon>Bacteria</taxon>
        <taxon>Bacillati</taxon>
        <taxon>Actinomycetota</taxon>
        <taxon>Actinomycetes</taxon>
        <taxon>Propionibacteriales</taxon>
        <taxon>Propionibacteriaceae</taxon>
        <taxon>Desertihabitans</taxon>
    </lineage>
</organism>
<dbReference type="GO" id="GO:0004135">
    <property type="term" value="F:amylo-alpha-1,6-glucosidase activity"/>
    <property type="evidence" value="ECO:0007669"/>
    <property type="project" value="InterPro"/>
</dbReference>
<protein>
    <submittedName>
        <fullName evidence="6">Glycogen debranching enzyme GlgX</fullName>
    </submittedName>
</protein>
<dbReference type="SUPFAM" id="SSF51011">
    <property type="entry name" value="Glycosyl hydrolase domain"/>
    <property type="match status" value="1"/>
</dbReference>
<dbReference type="SMART" id="SM00642">
    <property type="entry name" value="Aamy"/>
    <property type="match status" value="1"/>
</dbReference>
<dbReference type="Gene3D" id="3.20.20.80">
    <property type="entry name" value="Glycosidases"/>
    <property type="match status" value="1"/>
</dbReference>
<dbReference type="EMBL" id="QOUI01000001">
    <property type="protein sequence ID" value="RCK71483.1"/>
    <property type="molecule type" value="Genomic_DNA"/>
</dbReference>
<dbReference type="PANTHER" id="PTHR43002">
    <property type="entry name" value="GLYCOGEN DEBRANCHING ENZYME"/>
    <property type="match status" value="1"/>
</dbReference>
<dbReference type="Proteomes" id="UP000252770">
    <property type="component" value="Unassembled WGS sequence"/>
</dbReference>
<accession>A0A367YZY3</accession>
<gene>
    <name evidence="6" type="primary">glgX</name>
    <name evidence="6" type="ORF">DT076_00985</name>
</gene>
<keyword evidence="7" id="KW-1185">Reference proteome</keyword>
<dbReference type="InterPro" id="IPR014756">
    <property type="entry name" value="Ig_E-set"/>
</dbReference>
<evidence type="ECO:0000256" key="4">
    <source>
        <dbReference type="SAM" id="MobiDB-lite"/>
    </source>
</evidence>
<feature type="region of interest" description="Disordered" evidence="4">
    <location>
        <begin position="1"/>
        <end position="35"/>
    </location>
</feature>
<dbReference type="CDD" id="cd11326">
    <property type="entry name" value="AmyAc_Glg_debranch"/>
    <property type="match status" value="1"/>
</dbReference>
<dbReference type="CDD" id="cd02856">
    <property type="entry name" value="E_set_GDE_Isoamylase_N"/>
    <property type="match status" value="1"/>
</dbReference>
<dbReference type="InterPro" id="IPR017853">
    <property type="entry name" value="GH"/>
</dbReference>
<sequence>MAVTVTTRTGPAATSASVTRVSTTRPDQTSLGARPTATGTRFALWAPGASAVQLCLVAEDGGERRLDTVPADDGTWQLEVPGVGPGQRYGYRAAGPWEPARGLRFNPAKLLLDPWARAVSGSLDLDGAVRDHLPGQPGRIDDADSLGAVPLSVVVGEVPRPRPLAGPRPTDPVVYEAHLAGTTRLHPDVPERLRGSYAGFASPAVVQHLRDLGVTTVELLPVQHFVTEPHLVAKGLTNYWGYNTVGFFAPHAGYSSSGDRGGQVAEFAELVSTLHDAGLEVVLDVVYNHTGEGDRDGPTLSFRGLGPEWYRLDAAGHQVDVTGCGNSVDTSHPVVLDFVLASLRHWVTELGVDGFRFDLAPTLLRDDRHAVDLHHAFLAQVRTDPVLSGVRLISEPWDVGVDGYQVGRFGRPWLEWNDRFRDDVRDYWRGAGDVRRLATRLAGSTDLFDPTSRGTSSTVNFVTAHDGFTLRDLVSYHHKHNRANGEHGRDGSDANRSVNHGVEGETDDAGVVAARRRHARALMATLLVSAGTPMITAGDELGRTQQGNNNAYCQDNEISWTDWSKPWSDLHALTRELLRLRREHPLLRPPLHPVGRPVRDATGADLGRLDLAWLTGAAAPSAPGGVETMTEQHWHDPHRQLLGMYLSDAEEALLVWCHCGGQTVDVPLPGGLLGTGWRLLLDAGGDSVLVGGRLRLAAPTVAVLQSTDLPR</sequence>
<dbReference type="GO" id="GO:0005980">
    <property type="term" value="P:glycogen catabolic process"/>
    <property type="evidence" value="ECO:0007669"/>
    <property type="project" value="InterPro"/>
</dbReference>
<feature type="compositionally biased region" description="Low complexity" evidence="4">
    <location>
        <begin position="12"/>
        <end position="25"/>
    </location>
</feature>
<evidence type="ECO:0000259" key="5">
    <source>
        <dbReference type="SMART" id="SM00642"/>
    </source>
</evidence>
<dbReference type="InterPro" id="IPR006047">
    <property type="entry name" value="GH13_cat_dom"/>
</dbReference>
<dbReference type="InterPro" id="IPR011837">
    <property type="entry name" value="Glycogen_debranch_GlgX"/>
</dbReference>
<dbReference type="InterPro" id="IPR013783">
    <property type="entry name" value="Ig-like_fold"/>
</dbReference>
<evidence type="ECO:0000256" key="3">
    <source>
        <dbReference type="ARBA" id="ARBA00023295"/>
    </source>
</evidence>
<dbReference type="Pfam" id="PF02922">
    <property type="entry name" value="CBM_48"/>
    <property type="match status" value="1"/>
</dbReference>
<name>A0A367YZY3_9ACTN</name>
<keyword evidence="3" id="KW-0326">Glycosidase</keyword>
<feature type="domain" description="Glycosyl hydrolase family 13 catalytic" evidence="5">
    <location>
        <begin position="184"/>
        <end position="581"/>
    </location>
</feature>
<keyword evidence="2" id="KW-0378">Hydrolase</keyword>
<dbReference type="AlphaFoldDB" id="A0A367YZY3"/>
<evidence type="ECO:0000313" key="7">
    <source>
        <dbReference type="Proteomes" id="UP000252770"/>
    </source>
</evidence>
<comment type="caution">
    <text evidence="6">The sequence shown here is derived from an EMBL/GenBank/DDBJ whole genome shotgun (WGS) entry which is preliminary data.</text>
</comment>
<reference evidence="6 7" key="1">
    <citation type="submission" date="2018-07" db="EMBL/GenBank/DDBJ databases">
        <title>Desertimonas flava gen. nov. sp. nov.</title>
        <authorList>
            <person name="Liu S."/>
        </authorList>
    </citation>
    <scope>NUCLEOTIDE SEQUENCE [LARGE SCALE GENOMIC DNA]</scope>
    <source>
        <strain evidence="6 7">16Sb5-5</strain>
    </source>
</reference>
<feature type="region of interest" description="Disordered" evidence="4">
    <location>
        <begin position="481"/>
        <end position="504"/>
    </location>
</feature>
<dbReference type="InterPro" id="IPR044505">
    <property type="entry name" value="GlgX_Isoamylase_N_E_set"/>
</dbReference>
<comment type="similarity">
    <text evidence="1">Belongs to the glycosyl hydrolase 13 family.</text>
</comment>